<feature type="domain" description="HNH nuclease" evidence="1">
    <location>
        <begin position="81"/>
        <end position="133"/>
    </location>
</feature>
<organism evidence="2 3">
    <name type="scientific">Thalassobacterium maritimum</name>
    <dbReference type="NCBI Taxonomy" id="3041265"/>
    <lineage>
        <taxon>Bacteria</taxon>
        <taxon>Pseudomonadati</taxon>
        <taxon>Verrucomicrobiota</taxon>
        <taxon>Opitutia</taxon>
        <taxon>Puniceicoccales</taxon>
        <taxon>Coraliomargaritaceae</taxon>
        <taxon>Thalassobacterium</taxon>
    </lineage>
</organism>
<keyword evidence="3" id="KW-1185">Reference proteome</keyword>
<comment type="caution">
    <text evidence="2">The sequence shown here is derived from an EMBL/GenBank/DDBJ whole genome shotgun (WGS) entry which is preliminary data.</text>
</comment>
<dbReference type="Pfam" id="PF14279">
    <property type="entry name" value="HNH_5"/>
    <property type="match status" value="1"/>
</dbReference>
<sequence length="233" mass="25979">MSLFTYIIDLPQKSAQTGSITAKTEHEAREQISQKYPEGQHLLLEAQAALNSAPVQKAVKKATKKAAKKAAKKVVAKGLSKLERYLYLQHGRCFFCGEKLRLEDASVEHLNPVSKGGTRTEDNEVACCATVNHTFGDMDLKRKFEFVLKSSSDFKCPRVKGKASTAVVPEKLLLAATPENHGLAWSEKEEKQLLSRYQQDMEIEAIAQRHKRGVGAIRARLVKLGQIEEMNQT</sequence>
<gene>
    <name evidence="2" type="ORF">QEH52_17965</name>
</gene>
<dbReference type="EMBL" id="JARXHW010000069">
    <property type="protein sequence ID" value="MDQ8209418.1"/>
    <property type="molecule type" value="Genomic_DNA"/>
</dbReference>
<dbReference type="SMART" id="SM00507">
    <property type="entry name" value="HNHc"/>
    <property type="match status" value="1"/>
</dbReference>
<evidence type="ECO:0000259" key="1">
    <source>
        <dbReference type="SMART" id="SM00507"/>
    </source>
</evidence>
<dbReference type="InterPro" id="IPR003615">
    <property type="entry name" value="HNH_nuc"/>
</dbReference>
<dbReference type="Proteomes" id="UP001225316">
    <property type="component" value="Unassembled WGS sequence"/>
</dbReference>
<evidence type="ECO:0000313" key="3">
    <source>
        <dbReference type="Proteomes" id="UP001225316"/>
    </source>
</evidence>
<reference evidence="2 3" key="1">
    <citation type="submission" date="2023-04" db="EMBL/GenBank/DDBJ databases">
        <title>A novel bacteria isolated from coastal sediment.</title>
        <authorList>
            <person name="Liu X.-J."/>
            <person name="Du Z.-J."/>
        </authorList>
    </citation>
    <scope>NUCLEOTIDE SEQUENCE [LARGE SCALE GENOMIC DNA]</scope>
    <source>
        <strain evidence="2 3">SDUM461003</strain>
    </source>
</reference>
<dbReference type="Gene3D" id="1.10.30.50">
    <property type="match status" value="1"/>
</dbReference>
<dbReference type="CDD" id="cd00085">
    <property type="entry name" value="HNHc"/>
    <property type="match status" value="1"/>
</dbReference>
<accession>A0ABU1AZ70</accession>
<dbReference type="RefSeq" id="WP_308952336.1">
    <property type="nucleotide sequence ID" value="NZ_JARXHW010000069.1"/>
</dbReference>
<dbReference type="InterPro" id="IPR029471">
    <property type="entry name" value="HNH_5"/>
</dbReference>
<dbReference type="GO" id="GO:0004519">
    <property type="term" value="F:endonuclease activity"/>
    <property type="evidence" value="ECO:0007669"/>
    <property type="project" value="UniProtKB-KW"/>
</dbReference>
<proteinExistence type="predicted"/>
<keyword evidence="2" id="KW-0255">Endonuclease</keyword>
<keyword evidence="2" id="KW-0540">Nuclease</keyword>
<protein>
    <submittedName>
        <fullName evidence="2">HNH endonuclease</fullName>
    </submittedName>
</protein>
<name>A0ABU1AZ70_9BACT</name>
<evidence type="ECO:0000313" key="2">
    <source>
        <dbReference type="EMBL" id="MDQ8209418.1"/>
    </source>
</evidence>
<keyword evidence="2" id="KW-0378">Hydrolase</keyword>